<gene>
    <name evidence="2" type="ORF">GRX66_02185</name>
</gene>
<evidence type="ECO:0000313" key="2">
    <source>
        <dbReference type="EMBL" id="MXR19468.1"/>
    </source>
</evidence>
<protein>
    <submittedName>
        <fullName evidence="2">Polysaccharide deacetylase family protein</fullName>
    </submittedName>
</protein>
<evidence type="ECO:0000259" key="1">
    <source>
        <dbReference type="Pfam" id="PF01522"/>
    </source>
</evidence>
<dbReference type="PANTHER" id="PTHR47561">
    <property type="entry name" value="POLYSACCHARIDE DEACETYLASE FAMILY PROTEIN (AFU_ORTHOLOGUE AFUA_6G05030)"/>
    <property type="match status" value="1"/>
</dbReference>
<dbReference type="InterPro" id="IPR002509">
    <property type="entry name" value="NODB_dom"/>
</dbReference>
<sequence length="285" mass="32758">MTDSATSWDANTGKGRDCEWPESPVVYLTVDYECDYGTALTENTYGALEETPWLASLLECLDVPLTCFVQTEVLEEKPEQLERLRTADVPVTFHPHSHTHRPRGETDIGEEVAVSTAVYEEFFGRSPVGYRFPNGNIRPSDYEQLAEHGYEFDASVFPSWRPGHFDNRGAPTRPKYLSEYDLFEIPFTVYSDRVRVPTALSYCRLLGRPFTELLLRRPPPVIIFNIHMHDIVNPSAFAELSPLYRGIYSRNRDSKELFASSLERLHSMEFEFHQIDDAHTALRNQ</sequence>
<dbReference type="AlphaFoldDB" id="A0A6B0SDJ1"/>
<dbReference type="InterPro" id="IPR011330">
    <property type="entry name" value="Glyco_hydro/deAcase_b/a-brl"/>
</dbReference>
<evidence type="ECO:0000313" key="3">
    <source>
        <dbReference type="Proteomes" id="UP000471521"/>
    </source>
</evidence>
<dbReference type="EMBL" id="WUUU01000006">
    <property type="protein sequence ID" value="MXR19468.1"/>
    <property type="molecule type" value="Genomic_DNA"/>
</dbReference>
<comment type="caution">
    <text evidence="2">The sequence shown here is derived from an EMBL/GenBank/DDBJ whole genome shotgun (WGS) entry which is preliminary data.</text>
</comment>
<dbReference type="GO" id="GO:0016810">
    <property type="term" value="F:hydrolase activity, acting on carbon-nitrogen (but not peptide) bonds"/>
    <property type="evidence" value="ECO:0007669"/>
    <property type="project" value="InterPro"/>
</dbReference>
<dbReference type="Pfam" id="PF01522">
    <property type="entry name" value="Polysacc_deac_1"/>
    <property type="match status" value="1"/>
</dbReference>
<proteinExistence type="predicted"/>
<name>A0A6B0SDJ1_9EURY</name>
<dbReference type="OrthoDB" id="10436at2157"/>
<dbReference type="GO" id="GO:0005975">
    <property type="term" value="P:carbohydrate metabolic process"/>
    <property type="evidence" value="ECO:0007669"/>
    <property type="project" value="InterPro"/>
</dbReference>
<dbReference type="Gene3D" id="3.20.20.370">
    <property type="entry name" value="Glycoside hydrolase/deacetylase"/>
    <property type="match status" value="1"/>
</dbReference>
<dbReference type="PANTHER" id="PTHR47561:SF1">
    <property type="entry name" value="POLYSACCHARIDE DEACETYLASE FAMILY PROTEIN (AFU_ORTHOLOGUE AFUA_6G05030)"/>
    <property type="match status" value="1"/>
</dbReference>
<feature type="domain" description="NodB homology" evidence="1">
    <location>
        <begin position="23"/>
        <end position="151"/>
    </location>
</feature>
<keyword evidence="3" id="KW-1185">Reference proteome</keyword>
<accession>A0A6B0SDJ1</accession>
<dbReference type="Proteomes" id="UP000471521">
    <property type="component" value="Unassembled WGS sequence"/>
</dbReference>
<dbReference type="RefSeq" id="WP_159525055.1">
    <property type="nucleotide sequence ID" value="NZ_WUUU01000006.1"/>
</dbReference>
<dbReference type="SUPFAM" id="SSF88713">
    <property type="entry name" value="Glycoside hydrolase/deacetylase"/>
    <property type="match status" value="1"/>
</dbReference>
<organism evidence="2 3">
    <name type="scientific">Halobacterium bonnevillei</name>
    <dbReference type="NCBI Taxonomy" id="2692200"/>
    <lineage>
        <taxon>Archaea</taxon>
        <taxon>Methanobacteriati</taxon>
        <taxon>Methanobacteriota</taxon>
        <taxon>Stenosarchaea group</taxon>
        <taxon>Halobacteria</taxon>
        <taxon>Halobacteriales</taxon>
        <taxon>Halobacteriaceae</taxon>
        <taxon>Halobacterium</taxon>
    </lineage>
</organism>
<reference evidence="2 3" key="1">
    <citation type="submission" date="2019-12" db="EMBL/GenBank/DDBJ databases">
        <title>Isolation and characterization of three novel carbon monoxide-oxidizing members of Halobacteria from salione crusts and soils.</title>
        <authorList>
            <person name="Myers M.R."/>
            <person name="King G.M."/>
        </authorList>
    </citation>
    <scope>NUCLEOTIDE SEQUENCE [LARGE SCALE GENOMIC DNA]</scope>
    <source>
        <strain evidence="2 3">PCN9</strain>
    </source>
</reference>